<gene>
    <name evidence="2" type="primary">LOC122150008</name>
</gene>
<evidence type="ECO:0000313" key="1">
    <source>
        <dbReference type="Proteomes" id="UP000694850"/>
    </source>
</evidence>
<dbReference type="Proteomes" id="UP000694850">
    <property type="component" value="Unplaced"/>
</dbReference>
<protein>
    <submittedName>
        <fullName evidence="2">Protein PIP-1-like</fullName>
    </submittedName>
</protein>
<organism evidence="1 2">
    <name type="scientific">Orycteropus afer afer</name>
    <dbReference type="NCBI Taxonomy" id="1230840"/>
    <lineage>
        <taxon>Eukaryota</taxon>
        <taxon>Metazoa</taxon>
        <taxon>Chordata</taxon>
        <taxon>Craniata</taxon>
        <taxon>Vertebrata</taxon>
        <taxon>Euteleostomi</taxon>
        <taxon>Mammalia</taxon>
        <taxon>Eutheria</taxon>
        <taxon>Afrotheria</taxon>
        <taxon>Tubulidentata</taxon>
        <taxon>Orycteropodidae</taxon>
        <taxon>Orycteropus</taxon>
    </lineage>
</organism>
<accession>A0AC54ZAA9</accession>
<dbReference type="RefSeq" id="XP_042636901.1">
    <property type="nucleotide sequence ID" value="XM_042780967.1"/>
</dbReference>
<name>A0AC54ZAA9_ORYAF</name>
<evidence type="ECO:0000313" key="2">
    <source>
        <dbReference type="RefSeq" id="XP_042636901.1"/>
    </source>
</evidence>
<sequence length="99" mass="11315">MGKHLLLLLLGLSLLLGFLQALQCYKCNIVNPDGSCKTMRTHCQTENKQQCLLKMVTKDNVLLYANQDCGYIRSPSVVYRGNLRHEMKSCNDKDFCNKM</sequence>
<keyword evidence="1" id="KW-1185">Reference proteome</keyword>
<proteinExistence type="predicted"/>
<reference evidence="2" key="1">
    <citation type="submission" date="2025-08" db="UniProtKB">
        <authorList>
            <consortium name="RefSeq"/>
        </authorList>
    </citation>
    <scope>IDENTIFICATION</scope>
</reference>